<dbReference type="EC" id="2.7.10.1" evidence="2"/>
<keyword evidence="15" id="KW-0325">Glycoprotein</keyword>
<evidence type="ECO:0000313" key="20">
    <source>
        <dbReference type="Proteomes" id="UP001470230"/>
    </source>
</evidence>
<keyword evidence="8" id="KW-0418">Kinase</keyword>
<evidence type="ECO:0000256" key="8">
    <source>
        <dbReference type="ARBA" id="ARBA00022777"/>
    </source>
</evidence>
<keyword evidence="12" id="KW-0829">Tyrosine-protein kinase</keyword>
<keyword evidence="3" id="KW-1003">Cell membrane</keyword>
<evidence type="ECO:0000256" key="12">
    <source>
        <dbReference type="ARBA" id="ARBA00023137"/>
    </source>
</evidence>
<keyword evidence="16" id="KW-0175">Coiled coil</keyword>
<proteinExistence type="predicted"/>
<keyword evidence="5" id="KW-0812">Transmembrane</keyword>
<feature type="region of interest" description="Disordered" evidence="17">
    <location>
        <begin position="731"/>
        <end position="756"/>
    </location>
</feature>
<feature type="compositionally biased region" description="Polar residues" evidence="17">
    <location>
        <begin position="731"/>
        <end position="740"/>
    </location>
</feature>
<keyword evidence="20" id="KW-1185">Reference proteome</keyword>
<evidence type="ECO:0000256" key="6">
    <source>
        <dbReference type="ARBA" id="ARBA00022729"/>
    </source>
</evidence>
<keyword evidence="13" id="KW-1015">Disulfide bond</keyword>
<feature type="domain" description="ALK/LTK-like glycine-rich" evidence="18">
    <location>
        <begin position="507"/>
        <end position="755"/>
    </location>
</feature>
<dbReference type="Proteomes" id="UP001470230">
    <property type="component" value="Unassembled WGS sequence"/>
</dbReference>
<evidence type="ECO:0000256" key="14">
    <source>
        <dbReference type="ARBA" id="ARBA00023170"/>
    </source>
</evidence>
<dbReference type="Pfam" id="PF12810">
    <property type="entry name" value="ALK_LTK_GRD"/>
    <property type="match status" value="1"/>
</dbReference>
<comment type="caution">
    <text evidence="19">The sequence shown here is derived from an EMBL/GenBank/DDBJ whole genome shotgun (WGS) entry which is preliminary data.</text>
</comment>
<evidence type="ECO:0000256" key="11">
    <source>
        <dbReference type="ARBA" id="ARBA00023136"/>
    </source>
</evidence>
<dbReference type="InterPro" id="IPR055163">
    <property type="entry name" value="ALK/LTK-like_GRD"/>
</dbReference>
<evidence type="ECO:0000313" key="19">
    <source>
        <dbReference type="EMBL" id="KAK8837486.1"/>
    </source>
</evidence>
<comment type="subcellular location">
    <subcellularLocation>
        <location evidence="1">Cell membrane</location>
        <topology evidence="1">Single-pass type I membrane protein</topology>
    </subcellularLocation>
</comment>
<keyword evidence="6" id="KW-0732">Signal</keyword>
<evidence type="ECO:0000256" key="15">
    <source>
        <dbReference type="ARBA" id="ARBA00023180"/>
    </source>
</evidence>
<feature type="region of interest" description="Disordered" evidence="17">
    <location>
        <begin position="568"/>
        <end position="587"/>
    </location>
</feature>
<evidence type="ECO:0000256" key="4">
    <source>
        <dbReference type="ARBA" id="ARBA00022679"/>
    </source>
</evidence>
<evidence type="ECO:0000256" key="17">
    <source>
        <dbReference type="SAM" id="MobiDB-lite"/>
    </source>
</evidence>
<evidence type="ECO:0000256" key="9">
    <source>
        <dbReference type="ARBA" id="ARBA00022840"/>
    </source>
</evidence>
<organism evidence="19 20">
    <name type="scientific">Tritrichomonas musculus</name>
    <dbReference type="NCBI Taxonomy" id="1915356"/>
    <lineage>
        <taxon>Eukaryota</taxon>
        <taxon>Metamonada</taxon>
        <taxon>Parabasalia</taxon>
        <taxon>Tritrichomonadida</taxon>
        <taxon>Tritrichomonadidae</taxon>
        <taxon>Tritrichomonas</taxon>
    </lineage>
</organism>
<evidence type="ECO:0000256" key="3">
    <source>
        <dbReference type="ARBA" id="ARBA00022475"/>
    </source>
</evidence>
<keyword evidence="11" id="KW-0472">Membrane</keyword>
<feature type="coiled-coil region" evidence="16">
    <location>
        <begin position="252"/>
        <end position="382"/>
    </location>
</feature>
<evidence type="ECO:0000256" key="2">
    <source>
        <dbReference type="ARBA" id="ARBA00011902"/>
    </source>
</evidence>
<feature type="compositionally biased region" description="Gly residues" evidence="17">
    <location>
        <begin position="572"/>
        <end position="587"/>
    </location>
</feature>
<evidence type="ECO:0000259" key="18">
    <source>
        <dbReference type="Pfam" id="PF12810"/>
    </source>
</evidence>
<accession>A0ABR2GUY3</accession>
<protein>
    <recommendedName>
        <fullName evidence="2">receptor protein-tyrosine kinase</fullName>
        <ecNumber evidence="2">2.7.10.1</ecNumber>
    </recommendedName>
</protein>
<evidence type="ECO:0000256" key="1">
    <source>
        <dbReference type="ARBA" id="ARBA00004251"/>
    </source>
</evidence>
<name>A0ABR2GUY3_9EUKA</name>
<evidence type="ECO:0000256" key="16">
    <source>
        <dbReference type="SAM" id="Coils"/>
    </source>
</evidence>
<keyword evidence="9" id="KW-0067">ATP-binding</keyword>
<keyword evidence="7" id="KW-0547">Nucleotide-binding</keyword>
<keyword evidence="4" id="KW-0808">Transferase</keyword>
<gene>
    <name evidence="19" type="ORF">M9Y10_036483</name>
</gene>
<evidence type="ECO:0000256" key="5">
    <source>
        <dbReference type="ARBA" id="ARBA00022692"/>
    </source>
</evidence>
<dbReference type="EMBL" id="JAPFFF010000059">
    <property type="protein sequence ID" value="KAK8837486.1"/>
    <property type="molecule type" value="Genomic_DNA"/>
</dbReference>
<sequence length="756" mass="85560">MEKIKINIPDTSFKKDFTIIYKGREKKENEKTDENQYFERIEEIKTSKEELLRKLRYFKRRESEINQMNEIFIHDSYSINHFKEFIDTLESHEIEINDDNIDEFLELSHKYEYTELEQELSTFSMTRPDIHTIITQNKVDEIDQRKEEKLSKHLDICLHNSNFINFPLPVLARILNSPERVVHDHHLLFEFVHKVIEKYKTDTKEIEKKSECDEETRMNLEILLSCLDYNEMTNEELDTMMNEDEMMSIFNARHLKERMKKLIEEERKQKIRYSTIEARLATLERQHSEYEQQMQLCLNENLRSMKEKIEQQEKIISESHEKQEKQEQRINELEDRLRHFDENQNKSQMSMNENIRSMKIKISEQENKLKQYFEEKELLARTLTEKTKKLEYMEAKIALRGRINAVVNSNQTIEGSISVESLNEIDSTRSKYIINTNKSETLGENEYRSGTNITSYNQHFSISKTPGTYILHALIADKLGHIQEIISDPLTVRIDKYKFEYTGRVQAVRLLPGKYKLEVWGSSGGENHQTCYNGSFSGHAGKGGYSTGTLTLSQETTLYVYVGGSSKSSSGGWNGGGKANTTGPGGGGSTDISLYGNEGSTEWNTANHLYSRLIVAGGGGGSSHTQYSGWYGGSGGGSNGENSGYGNQGGTQTSGYQFGIGEDSTTNRRESGGGGGGWYGGHAHTGGGWGPGGCGGSGFVYSSSTASNYPSGCKLNSSFYLTNSQTISGNNEIPTTSGSGTERGHSGNGYALITLQ</sequence>
<evidence type="ECO:0000256" key="7">
    <source>
        <dbReference type="ARBA" id="ARBA00022741"/>
    </source>
</evidence>
<evidence type="ECO:0000256" key="13">
    <source>
        <dbReference type="ARBA" id="ARBA00023157"/>
    </source>
</evidence>
<keyword evidence="10" id="KW-1133">Transmembrane helix</keyword>
<evidence type="ECO:0000256" key="10">
    <source>
        <dbReference type="ARBA" id="ARBA00022989"/>
    </source>
</evidence>
<reference evidence="19 20" key="1">
    <citation type="submission" date="2024-04" db="EMBL/GenBank/DDBJ databases">
        <title>Tritrichomonas musculus Genome.</title>
        <authorList>
            <person name="Alves-Ferreira E."/>
            <person name="Grigg M."/>
            <person name="Lorenzi H."/>
            <person name="Galac M."/>
        </authorList>
    </citation>
    <scope>NUCLEOTIDE SEQUENCE [LARGE SCALE GENOMIC DNA]</scope>
    <source>
        <strain evidence="19 20">EAF2021</strain>
    </source>
</reference>
<keyword evidence="14" id="KW-0675">Receptor</keyword>